<keyword evidence="2" id="KW-1185">Reference proteome</keyword>
<gene>
    <name evidence="1" type="ORF">OI69_17555</name>
</gene>
<reference evidence="1 2" key="1">
    <citation type="submission" date="2014-10" db="EMBL/GenBank/DDBJ databases">
        <title>Genome sequence of Pectobacterium carotovorum M022.</title>
        <authorList>
            <person name="Chan K.-G."/>
            <person name="Tan W.-S."/>
        </authorList>
    </citation>
    <scope>NUCLEOTIDE SEQUENCE [LARGE SCALE GENOMIC DNA]</scope>
    <source>
        <strain evidence="1 2">M022</strain>
    </source>
</reference>
<evidence type="ECO:0000313" key="1">
    <source>
        <dbReference type="EMBL" id="KHN49591.1"/>
    </source>
</evidence>
<dbReference type="Proteomes" id="UP000053038">
    <property type="component" value="Unassembled WGS sequence"/>
</dbReference>
<dbReference type="RefSeq" id="WP_039353498.1">
    <property type="nucleotide sequence ID" value="NZ_JSXC01000056.1"/>
</dbReference>
<name>A0A7V8IG56_9GAMM</name>
<dbReference type="OrthoDB" id="6427986at2"/>
<protein>
    <submittedName>
        <fullName evidence="1">Uncharacterized protein</fullName>
    </submittedName>
</protein>
<dbReference type="AlphaFoldDB" id="A0A7V8IG56"/>
<proteinExistence type="predicted"/>
<comment type="caution">
    <text evidence="1">The sequence shown here is derived from an EMBL/GenBank/DDBJ whole genome shotgun (WGS) entry which is preliminary data.</text>
</comment>
<organism evidence="1 2">
    <name type="scientific">Pectobacterium fontis</name>
    <dbReference type="NCBI Taxonomy" id="2558042"/>
    <lineage>
        <taxon>Bacteria</taxon>
        <taxon>Pseudomonadati</taxon>
        <taxon>Pseudomonadota</taxon>
        <taxon>Gammaproteobacteria</taxon>
        <taxon>Enterobacterales</taxon>
        <taxon>Pectobacteriaceae</taxon>
        <taxon>Pectobacterium</taxon>
    </lineage>
</organism>
<dbReference type="EMBL" id="JSXC01000056">
    <property type="protein sequence ID" value="KHN49591.1"/>
    <property type="molecule type" value="Genomic_DNA"/>
</dbReference>
<accession>A0A7V8IG56</accession>
<sequence>MAFIRITNDDRVTLIDSEVFNLTLAEKGDLSFEWAPDEGWHASVSYTAKSDLPPLIALSGSTHYISLLSTKKTNNTYTFTIIAIDALGYDPSITGGYFIFDAGELTKEGTGNIIVRNKDGYVTFDSDKQYLTVHSLQSFPSFNYRTWLDPFPDEVIVETPLERKYAVVVNKIGYLYVEQSTSGEVDLTWYYDGIRVSPGSISRKFDMFDSRNYNTMGANFTRNSTDSQYMIVDVTGF</sequence>
<evidence type="ECO:0000313" key="2">
    <source>
        <dbReference type="Proteomes" id="UP000053038"/>
    </source>
</evidence>